<feature type="compositionally biased region" description="Basic and acidic residues" evidence="1">
    <location>
        <begin position="98"/>
        <end position="109"/>
    </location>
</feature>
<reference evidence="3" key="1">
    <citation type="submission" date="2016-06" db="EMBL/GenBank/DDBJ databases">
        <authorList>
            <person name="McIlroy S.J."/>
            <person name="Karst S.M."/>
            <person name="Albertsen M."/>
        </authorList>
    </citation>
    <scope>NUCLEOTIDE SEQUENCE [LARGE SCALE GENOMIC DNA]</scope>
</reference>
<sequence>MSETHALDGELRPLWIRRRDLDEAGWTRLYEIAMTVLMNYRPRELAGLPEDRDVYVLEFFQDKVFRLDSLARCDHVGALRLYYQRYLRDLLRSKQARESREVADQHDPENESPPPLGESSAVVDSDRDPFTELAEAGLLPSAVAASASAWLVASEEWVPIEEALSALSSYRADRADRAAPVWHF</sequence>
<evidence type="ECO:0000313" key="3">
    <source>
        <dbReference type="Proteomes" id="UP000199169"/>
    </source>
</evidence>
<organism evidence="2 3">
    <name type="scientific">Candidatus Accumulibacter aalborgensis</name>
    <dbReference type="NCBI Taxonomy" id="1860102"/>
    <lineage>
        <taxon>Bacteria</taxon>
        <taxon>Pseudomonadati</taxon>
        <taxon>Pseudomonadota</taxon>
        <taxon>Betaproteobacteria</taxon>
        <taxon>Candidatus Accumulibacter</taxon>
    </lineage>
</organism>
<evidence type="ECO:0000256" key="1">
    <source>
        <dbReference type="SAM" id="MobiDB-lite"/>
    </source>
</evidence>
<dbReference type="RefSeq" id="WP_186405678.1">
    <property type="nucleotide sequence ID" value="NZ_FLQX01000020.1"/>
</dbReference>
<dbReference type="STRING" id="1860102.ACCAA_1160007"/>
<protein>
    <submittedName>
        <fullName evidence="2">Uncharacterized protein</fullName>
    </submittedName>
</protein>
<dbReference type="AlphaFoldDB" id="A0A1A8XIR0"/>
<dbReference type="Proteomes" id="UP000199169">
    <property type="component" value="Unassembled WGS sequence"/>
</dbReference>
<proteinExistence type="predicted"/>
<feature type="region of interest" description="Disordered" evidence="1">
    <location>
        <begin position="98"/>
        <end position="123"/>
    </location>
</feature>
<gene>
    <name evidence="2" type="ORF">ACCAA_1160007</name>
</gene>
<accession>A0A1A8XIR0</accession>
<dbReference type="EMBL" id="FLQX01000020">
    <property type="protein sequence ID" value="SBT03833.1"/>
    <property type="molecule type" value="Genomic_DNA"/>
</dbReference>
<evidence type="ECO:0000313" key="2">
    <source>
        <dbReference type="EMBL" id="SBT03833.1"/>
    </source>
</evidence>
<name>A0A1A8XIR0_9PROT</name>
<keyword evidence="3" id="KW-1185">Reference proteome</keyword>